<dbReference type="EMBL" id="KB456269">
    <property type="protein sequence ID" value="EMF09686.1"/>
    <property type="molecule type" value="Genomic_DNA"/>
</dbReference>
<accession>N1QDR4</accession>
<dbReference type="HOGENOM" id="CLU_953649_0_0_1"/>
<feature type="region of interest" description="Disordered" evidence="1">
    <location>
        <begin position="26"/>
        <end position="83"/>
    </location>
</feature>
<dbReference type="Proteomes" id="UP000016931">
    <property type="component" value="Unassembled WGS sequence"/>
</dbReference>
<dbReference type="AlphaFoldDB" id="N1QDR4"/>
<reference evidence="3 4" key="1">
    <citation type="journal article" date="2012" name="PLoS Pathog.">
        <title>Diverse lifestyles and strategies of plant pathogenesis encoded in the genomes of eighteen Dothideomycetes fungi.</title>
        <authorList>
            <person name="Ohm R.A."/>
            <person name="Feau N."/>
            <person name="Henrissat B."/>
            <person name="Schoch C.L."/>
            <person name="Horwitz B.A."/>
            <person name="Barry K.W."/>
            <person name="Condon B.J."/>
            <person name="Copeland A.C."/>
            <person name="Dhillon B."/>
            <person name="Glaser F."/>
            <person name="Hesse C.N."/>
            <person name="Kosti I."/>
            <person name="LaButti K."/>
            <person name="Lindquist E.A."/>
            <person name="Lucas S."/>
            <person name="Salamov A.A."/>
            <person name="Bradshaw R.E."/>
            <person name="Ciuffetti L."/>
            <person name="Hamelin R.C."/>
            <person name="Kema G.H.J."/>
            <person name="Lawrence C."/>
            <person name="Scott J.A."/>
            <person name="Spatafora J.W."/>
            <person name="Turgeon B.G."/>
            <person name="de Wit P.J.G.M."/>
            <person name="Zhong S."/>
            <person name="Goodwin S.B."/>
            <person name="Grigoriev I.V."/>
        </authorList>
    </citation>
    <scope>NUCLEOTIDE SEQUENCE [LARGE SCALE GENOMIC DNA]</scope>
    <source>
        <strain evidence="3 4">SO2202</strain>
    </source>
</reference>
<feature type="signal peptide" evidence="2">
    <location>
        <begin position="1"/>
        <end position="19"/>
    </location>
</feature>
<evidence type="ECO:0000313" key="3">
    <source>
        <dbReference type="EMBL" id="EMF09686.1"/>
    </source>
</evidence>
<keyword evidence="2" id="KW-0732">Signal</keyword>
<sequence>MKLSSVTALASYAIHGALAVTEARGSNYNDTESTNGLISVTQTQVPARNVRSESLAEPLSSLNPDEMDERNTTVASTGQPRHFARYTEPRTEHLSSIRQEDVLQEIHAKAHPEFISTTNTTTEREENKRDVQAIRTLFITPTPSTLTITPTPSDSDSDSTLTYTLPATTQNITITPTATPTPQKFYKQQQLLTETCQPDYVERCRLLPNTAWWPAGGKECFCILESHAPPLPQIPQGDEELWKNFIKIRHVPLPVQATILPDGRREGTPEKAWWIWAHREKSWWEEEQGGGS</sequence>
<organism evidence="3 4">
    <name type="scientific">Sphaerulina musiva (strain SO2202)</name>
    <name type="common">Poplar stem canker fungus</name>
    <name type="synonym">Septoria musiva</name>
    <dbReference type="NCBI Taxonomy" id="692275"/>
    <lineage>
        <taxon>Eukaryota</taxon>
        <taxon>Fungi</taxon>
        <taxon>Dikarya</taxon>
        <taxon>Ascomycota</taxon>
        <taxon>Pezizomycotina</taxon>
        <taxon>Dothideomycetes</taxon>
        <taxon>Dothideomycetidae</taxon>
        <taxon>Mycosphaerellales</taxon>
        <taxon>Mycosphaerellaceae</taxon>
        <taxon>Sphaerulina</taxon>
    </lineage>
</organism>
<dbReference type="GeneID" id="27898036"/>
<proteinExistence type="predicted"/>
<protein>
    <submittedName>
        <fullName evidence="3">Uncharacterized protein</fullName>
    </submittedName>
</protein>
<gene>
    <name evidence="3" type="ORF">SEPMUDRAFT_111133</name>
</gene>
<evidence type="ECO:0000256" key="2">
    <source>
        <dbReference type="SAM" id="SignalP"/>
    </source>
</evidence>
<keyword evidence="4" id="KW-1185">Reference proteome</keyword>
<feature type="compositionally biased region" description="Polar residues" evidence="1">
    <location>
        <begin position="26"/>
        <end position="46"/>
    </location>
</feature>
<feature type="chain" id="PRO_5004110215" evidence="2">
    <location>
        <begin position="20"/>
        <end position="292"/>
    </location>
</feature>
<dbReference type="RefSeq" id="XP_016757807.1">
    <property type="nucleotide sequence ID" value="XM_016900899.1"/>
</dbReference>
<name>N1QDR4_SPHMS</name>
<evidence type="ECO:0000313" key="4">
    <source>
        <dbReference type="Proteomes" id="UP000016931"/>
    </source>
</evidence>
<evidence type="ECO:0000256" key="1">
    <source>
        <dbReference type="SAM" id="MobiDB-lite"/>
    </source>
</evidence>